<dbReference type="Proteomes" id="UP000287385">
    <property type="component" value="Unassembled WGS sequence"/>
</dbReference>
<accession>A0A401X8C8</accession>
<protein>
    <submittedName>
        <fullName evidence="1">Uncharacterized protein</fullName>
    </submittedName>
</protein>
<name>A0A401X8C8_ACEPA</name>
<reference evidence="1 2" key="1">
    <citation type="submission" date="2016-06" db="EMBL/GenBank/DDBJ databases">
        <title>Acetobacter pasteurianus NBRC 3278 whole genome sequencing project.</title>
        <authorList>
            <person name="Matsutani M."/>
            <person name="Shiwa Y."/>
            <person name="Okamoto-Kainuma A."/>
            <person name="Ishikawa M."/>
            <person name="Koizumi Y."/>
            <person name="Yoshikawa H."/>
            <person name="Yakushi T."/>
            <person name="Matsushita K."/>
        </authorList>
    </citation>
    <scope>NUCLEOTIDE SEQUENCE [LARGE SCALE GENOMIC DNA]</scope>
    <source>
        <strain evidence="1 2">NBRC 3278</strain>
    </source>
</reference>
<dbReference type="AlphaFoldDB" id="A0A401X8C8"/>
<gene>
    <name evidence="1" type="ORF">NBRC3278_3223</name>
</gene>
<sequence length="135" mass="15294">MPLSRDQIRQLIGMLGETGARIGLENSFYTAKDLRNIANSMGLNLPAKATKKIIISEIILKVSQRIDKPIEELLRMSSSELLSYFEKVKPKKEELLKILSELDFHPGSEYQKSLYKYAARQISETGMFQRVASSA</sequence>
<dbReference type="RefSeq" id="WP_124307000.1">
    <property type="nucleotide sequence ID" value="NZ_BDEV01000156.1"/>
</dbReference>
<proteinExistence type="predicted"/>
<evidence type="ECO:0000313" key="2">
    <source>
        <dbReference type="Proteomes" id="UP000287385"/>
    </source>
</evidence>
<keyword evidence="2" id="KW-1185">Reference proteome</keyword>
<dbReference type="EMBL" id="BDEV01000156">
    <property type="protein sequence ID" value="GCD64130.1"/>
    <property type="molecule type" value="Genomic_DNA"/>
</dbReference>
<evidence type="ECO:0000313" key="1">
    <source>
        <dbReference type="EMBL" id="GCD64130.1"/>
    </source>
</evidence>
<organism evidence="1 2">
    <name type="scientific">Acetobacter pasteurianus NBRC 3278</name>
    <dbReference type="NCBI Taxonomy" id="1226660"/>
    <lineage>
        <taxon>Bacteria</taxon>
        <taxon>Pseudomonadati</taxon>
        <taxon>Pseudomonadota</taxon>
        <taxon>Alphaproteobacteria</taxon>
        <taxon>Acetobacterales</taxon>
        <taxon>Acetobacteraceae</taxon>
        <taxon>Acetobacter</taxon>
    </lineage>
</organism>
<comment type="caution">
    <text evidence="1">The sequence shown here is derived from an EMBL/GenBank/DDBJ whole genome shotgun (WGS) entry which is preliminary data.</text>
</comment>